<dbReference type="Proteomes" id="UP000887566">
    <property type="component" value="Unplaced"/>
</dbReference>
<reference evidence="2" key="1">
    <citation type="submission" date="2022-11" db="UniProtKB">
        <authorList>
            <consortium name="WormBaseParasite"/>
        </authorList>
    </citation>
    <scope>IDENTIFICATION</scope>
</reference>
<evidence type="ECO:0000313" key="1">
    <source>
        <dbReference type="Proteomes" id="UP000887566"/>
    </source>
</evidence>
<keyword evidence="1" id="KW-1185">Reference proteome</keyword>
<evidence type="ECO:0000313" key="2">
    <source>
        <dbReference type="WBParaSite" id="PSAMB.scaffold653size44523.g7754.t1"/>
    </source>
</evidence>
<accession>A0A914X3Q7</accession>
<dbReference type="WBParaSite" id="PSAMB.scaffold653size44523.g7754.t1">
    <property type="protein sequence ID" value="PSAMB.scaffold653size44523.g7754.t1"/>
    <property type="gene ID" value="PSAMB.scaffold653size44523.g7754"/>
</dbReference>
<sequence>MVLLTKASQCAFALNGRILAHSVNSRTESYLAKLARHQAGRCFVAPLSTCQHSFKPPFNIGILGHIDNGNTAVTSANSTVVAANSMAEFKKYEDISKKSEDKMHSLAVSYDMEYGPERGRGHIDCPSHENSNNWWWRRRPEKRHHLVMGAWESALPQTSDHFHWDIQLNELFGQFHPAIMPVVPIEAPSAFPTIEKLTMRRMLRVRRRKMKKHKRRKRYMRDFYKYATFHREKKARAEKAFRYRMTDLLRELDTYDAEKYVRETIARAKVDPHEGLAWSGRKKHAHWSEVMTIEELYGLPKSDYIDKSAGYPDEEDAAEITRLKADYYRRFRGIELNVDDPDKSVK</sequence>
<dbReference type="AlphaFoldDB" id="A0A914X3Q7"/>
<proteinExistence type="predicted"/>
<protein>
    <submittedName>
        <fullName evidence="2">Mitochondrial mRNA-processing protein COX24 C-terminal domain-containing protein</fullName>
    </submittedName>
</protein>
<organism evidence="1 2">
    <name type="scientific">Plectus sambesii</name>
    <dbReference type="NCBI Taxonomy" id="2011161"/>
    <lineage>
        <taxon>Eukaryota</taxon>
        <taxon>Metazoa</taxon>
        <taxon>Ecdysozoa</taxon>
        <taxon>Nematoda</taxon>
        <taxon>Chromadorea</taxon>
        <taxon>Plectida</taxon>
        <taxon>Plectina</taxon>
        <taxon>Plectoidea</taxon>
        <taxon>Plectidae</taxon>
        <taxon>Plectus</taxon>
    </lineage>
</organism>
<name>A0A914X3Q7_9BILA</name>